<dbReference type="CDD" id="cd14014">
    <property type="entry name" value="STKc_PknB_like"/>
    <property type="match status" value="1"/>
</dbReference>
<dbReference type="PANTHER" id="PTHR43289">
    <property type="entry name" value="MITOGEN-ACTIVATED PROTEIN KINASE KINASE KINASE 20-RELATED"/>
    <property type="match status" value="1"/>
</dbReference>
<feature type="domain" description="Protein kinase" evidence="10">
    <location>
        <begin position="9"/>
        <end position="270"/>
    </location>
</feature>
<dbReference type="EC" id="2.7.11.1" evidence="1"/>
<dbReference type="GO" id="GO:0004674">
    <property type="term" value="F:protein serine/threonine kinase activity"/>
    <property type="evidence" value="ECO:0007669"/>
    <property type="project" value="UniProtKB-KW"/>
</dbReference>
<keyword evidence="9" id="KW-0812">Transmembrane</keyword>
<evidence type="ECO:0000256" key="7">
    <source>
        <dbReference type="PROSITE-ProRule" id="PRU10141"/>
    </source>
</evidence>
<dbReference type="AlphaFoldDB" id="A0A1I6FDS3"/>
<feature type="region of interest" description="Disordered" evidence="8">
    <location>
        <begin position="472"/>
        <end position="513"/>
    </location>
</feature>
<organism evidence="11 12">
    <name type="scientific">Lentzea waywayandensis</name>
    <dbReference type="NCBI Taxonomy" id="84724"/>
    <lineage>
        <taxon>Bacteria</taxon>
        <taxon>Bacillati</taxon>
        <taxon>Actinomycetota</taxon>
        <taxon>Actinomycetes</taxon>
        <taxon>Pseudonocardiales</taxon>
        <taxon>Pseudonocardiaceae</taxon>
        <taxon>Lentzea</taxon>
    </lineage>
</organism>
<feature type="compositionally biased region" description="Low complexity" evidence="8">
    <location>
        <begin position="473"/>
        <end position="511"/>
    </location>
</feature>
<dbReference type="PROSITE" id="PS50011">
    <property type="entry name" value="PROTEIN_KINASE_DOM"/>
    <property type="match status" value="1"/>
</dbReference>
<dbReference type="InterPro" id="IPR011009">
    <property type="entry name" value="Kinase-like_dom_sf"/>
</dbReference>
<keyword evidence="5 11" id="KW-0418">Kinase</keyword>
<name>A0A1I6FDS3_9PSEU</name>
<evidence type="ECO:0000256" key="3">
    <source>
        <dbReference type="ARBA" id="ARBA00022679"/>
    </source>
</evidence>
<dbReference type="PROSITE" id="PS00108">
    <property type="entry name" value="PROTEIN_KINASE_ST"/>
    <property type="match status" value="1"/>
</dbReference>
<dbReference type="STRING" id="84724.SAMN04488564_112124"/>
<feature type="compositionally biased region" description="Low complexity" evidence="8">
    <location>
        <begin position="281"/>
        <end position="295"/>
    </location>
</feature>
<evidence type="ECO:0000313" key="12">
    <source>
        <dbReference type="Proteomes" id="UP000198583"/>
    </source>
</evidence>
<dbReference type="Pfam" id="PF00069">
    <property type="entry name" value="Pkinase"/>
    <property type="match status" value="1"/>
</dbReference>
<dbReference type="PANTHER" id="PTHR43289:SF6">
    <property type="entry name" value="SERINE_THREONINE-PROTEIN KINASE NEKL-3"/>
    <property type="match status" value="1"/>
</dbReference>
<dbReference type="EMBL" id="FOYL01000012">
    <property type="protein sequence ID" value="SFR28013.1"/>
    <property type="molecule type" value="Genomic_DNA"/>
</dbReference>
<dbReference type="PROSITE" id="PS00107">
    <property type="entry name" value="PROTEIN_KINASE_ATP"/>
    <property type="match status" value="1"/>
</dbReference>
<dbReference type="InterPro" id="IPR017441">
    <property type="entry name" value="Protein_kinase_ATP_BS"/>
</dbReference>
<protein>
    <recommendedName>
        <fullName evidence="1">non-specific serine/threonine protein kinase</fullName>
        <ecNumber evidence="1">2.7.11.1</ecNumber>
    </recommendedName>
</protein>
<evidence type="ECO:0000256" key="8">
    <source>
        <dbReference type="SAM" id="MobiDB-lite"/>
    </source>
</evidence>
<evidence type="ECO:0000256" key="1">
    <source>
        <dbReference type="ARBA" id="ARBA00012513"/>
    </source>
</evidence>
<proteinExistence type="predicted"/>
<keyword evidence="3" id="KW-0808">Transferase</keyword>
<gene>
    <name evidence="11" type="ORF">SAMN04488564_112124</name>
</gene>
<dbReference type="Gene3D" id="3.30.200.20">
    <property type="entry name" value="Phosphorylase Kinase, domain 1"/>
    <property type="match status" value="1"/>
</dbReference>
<keyword evidence="9" id="KW-0472">Membrane</keyword>
<feature type="compositionally biased region" description="Low complexity" evidence="8">
    <location>
        <begin position="395"/>
        <end position="405"/>
    </location>
</feature>
<feature type="compositionally biased region" description="Low complexity" evidence="8">
    <location>
        <begin position="304"/>
        <end position="342"/>
    </location>
</feature>
<feature type="binding site" evidence="7">
    <location>
        <position position="38"/>
    </location>
    <ligand>
        <name>ATP</name>
        <dbReference type="ChEBI" id="CHEBI:30616"/>
    </ligand>
</feature>
<keyword evidence="2 11" id="KW-0723">Serine/threonine-protein kinase</keyword>
<evidence type="ECO:0000256" key="6">
    <source>
        <dbReference type="ARBA" id="ARBA00022840"/>
    </source>
</evidence>
<evidence type="ECO:0000313" key="11">
    <source>
        <dbReference type="EMBL" id="SFR28013.1"/>
    </source>
</evidence>
<evidence type="ECO:0000259" key="10">
    <source>
        <dbReference type="PROSITE" id="PS50011"/>
    </source>
</evidence>
<keyword evidence="6 7" id="KW-0067">ATP-binding</keyword>
<dbReference type="Gene3D" id="1.10.510.10">
    <property type="entry name" value="Transferase(Phosphotransferase) domain 1"/>
    <property type="match status" value="1"/>
</dbReference>
<dbReference type="SUPFAM" id="SSF56112">
    <property type="entry name" value="Protein kinase-like (PK-like)"/>
    <property type="match status" value="1"/>
</dbReference>
<dbReference type="InterPro" id="IPR008271">
    <property type="entry name" value="Ser/Thr_kinase_AS"/>
</dbReference>
<dbReference type="InterPro" id="IPR000719">
    <property type="entry name" value="Prot_kinase_dom"/>
</dbReference>
<dbReference type="Proteomes" id="UP000198583">
    <property type="component" value="Unassembled WGS sequence"/>
</dbReference>
<feature type="transmembrane region" description="Helical" evidence="9">
    <location>
        <begin position="445"/>
        <end position="466"/>
    </location>
</feature>
<evidence type="ECO:0000256" key="2">
    <source>
        <dbReference type="ARBA" id="ARBA00022527"/>
    </source>
</evidence>
<reference evidence="12" key="1">
    <citation type="submission" date="2016-10" db="EMBL/GenBank/DDBJ databases">
        <authorList>
            <person name="Varghese N."/>
            <person name="Submissions S."/>
        </authorList>
    </citation>
    <scope>NUCLEOTIDE SEQUENCE [LARGE SCALE GENOMIC DNA]</scope>
    <source>
        <strain evidence="12">DSM 44232</strain>
    </source>
</reference>
<feature type="region of interest" description="Disordered" evidence="8">
    <location>
        <begin position="268"/>
        <end position="436"/>
    </location>
</feature>
<dbReference type="RefSeq" id="WP_093603641.1">
    <property type="nucleotide sequence ID" value="NZ_FOYL01000012.1"/>
</dbReference>
<keyword evidence="9" id="KW-1133">Transmembrane helix</keyword>
<dbReference type="GO" id="GO:0005524">
    <property type="term" value="F:ATP binding"/>
    <property type="evidence" value="ECO:0007669"/>
    <property type="project" value="UniProtKB-UniRule"/>
</dbReference>
<keyword evidence="12" id="KW-1185">Reference proteome</keyword>
<sequence length="668" mass="69073">MTEETFGPYRIEQLLGRGGMGEVHRAYDTAHDRFVALKRLTPGYHDDEDYRARFRREARIVARLREPHVIPIHAYGEIGDRLYLDMRLVEGSDLSDMIRDQTLEPARAVRIVDQVASALDAAHADGLVHRDVKPSNILVTSGDFVYLVDFGIARSVSPSATGLTASGSVVGTLDYMAPERFESGPVDGRADVYALACVLFACLAGRRPFTADGTAAQIWAHLNEAPPKASPLNPAVPAALDDVIAKGMAKDPADRYATAGALAQAAAQALTTGTPPPAGQPGPAALAAPLAGLPAPATPPAGQPGPAASAAPLAGLPAPATPPAGQLGPAVPAAPLAGRPGLSTPPSGQPDLAAPAIPPGGQSAPATPPGGHVTPAAGWPPLASPPRGLPLPVATGPQFPQSGPQSGPPTPPAFQHPATGPQPVAAQPYPPTRAHTGVVSPARRAALAVGVLAVVVGIVVTSLIVANKDKILGTGTTSSSSPSSTPTSTPSSTAGTSTPTTTTPPTKTRTPQDNALLDALPAVYRTVSTTCAPTAPDDGTVATVRCGDVKSDDPYAPPPAAAEFRLFADRAKQDAFFLALVSSRGIPRMDERGGCRPKSDPIHYALFYRDTSGPLEGEFTTCFLADGNAQVWWVDTKNLTIGTLKKPGDVDTLDKLDLWWNHQILSAF</sequence>
<accession>A0A1I6FDS3</accession>
<keyword evidence="4 7" id="KW-0547">Nucleotide-binding</keyword>
<evidence type="ECO:0000256" key="9">
    <source>
        <dbReference type="SAM" id="Phobius"/>
    </source>
</evidence>
<dbReference type="SMART" id="SM00220">
    <property type="entry name" value="S_TKc"/>
    <property type="match status" value="1"/>
</dbReference>
<evidence type="ECO:0000256" key="4">
    <source>
        <dbReference type="ARBA" id="ARBA00022741"/>
    </source>
</evidence>
<dbReference type="FunFam" id="1.10.510.10:FF:000021">
    <property type="entry name" value="Serine/threonine protein kinase"/>
    <property type="match status" value="1"/>
</dbReference>
<evidence type="ECO:0000256" key="5">
    <source>
        <dbReference type="ARBA" id="ARBA00022777"/>
    </source>
</evidence>